<evidence type="ECO:0000313" key="15">
    <source>
        <dbReference type="EMBL" id="CAG9858007.1"/>
    </source>
</evidence>
<reference evidence="15" key="1">
    <citation type="submission" date="2022-01" db="EMBL/GenBank/DDBJ databases">
        <authorList>
            <person name="King R."/>
        </authorList>
    </citation>
    <scope>NUCLEOTIDE SEQUENCE</scope>
</reference>
<evidence type="ECO:0000256" key="10">
    <source>
        <dbReference type="ARBA" id="ARBA00023242"/>
    </source>
</evidence>
<feature type="domain" description="C2H2-type" evidence="13">
    <location>
        <begin position="354"/>
        <end position="381"/>
    </location>
</feature>
<feature type="domain" description="C2H2-type" evidence="13">
    <location>
        <begin position="576"/>
        <end position="598"/>
    </location>
</feature>
<dbReference type="Gene3D" id="3.30.160.60">
    <property type="entry name" value="Classic Zinc Finger"/>
    <property type="match status" value="12"/>
</dbReference>
<dbReference type="GO" id="GO:0000981">
    <property type="term" value="F:DNA-binding transcription factor activity, RNA polymerase II-specific"/>
    <property type="evidence" value="ECO:0007669"/>
    <property type="project" value="TreeGrafter"/>
</dbReference>
<keyword evidence="6 12" id="KW-0862">Zinc</keyword>
<dbReference type="PANTHER" id="PTHR23235">
    <property type="entry name" value="KRUEPPEL-LIKE TRANSCRIPTION FACTOR"/>
    <property type="match status" value="1"/>
</dbReference>
<dbReference type="SUPFAM" id="SSF57716">
    <property type="entry name" value="Glucocorticoid receptor-like (DNA-binding domain)"/>
    <property type="match status" value="1"/>
</dbReference>
<keyword evidence="3 12" id="KW-0479">Metal-binding</keyword>
<evidence type="ECO:0000256" key="3">
    <source>
        <dbReference type="ARBA" id="ARBA00022723"/>
    </source>
</evidence>
<dbReference type="FunFam" id="3.30.160.60:FF:001157">
    <property type="entry name" value="Zinc finger protein 793"/>
    <property type="match status" value="1"/>
</dbReference>
<dbReference type="SMART" id="SM00355">
    <property type="entry name" value="ZnF_C2H2"/>
    <property type="match status" value="12"/>
</dbReference>
<feature type="domain" description="C2H2-type" evidence="13">
    <location>
        <begin position="382"/>
        <end position="409"/>
    </location>
</feature>
<evidence type="ECO:0000256" key="1">
    <source>
        <dbReference type="ARBA" id="ARBA00004123"/>
    </source>
</evidence>
<feature type="binding site" evidence="12">
    <location>
        <position position="13"/>
    </location>
    <ligand>
        <name>Zn(2+)</name>
        <dbReference type="ChEBI" id="CHEBI:29105"/>
    </ligand>
</feature>
<evidence type="ECO:0000256" key="11">
    <source>
        <dbReference type="PROSITE-ProRule" id="PRU00042"/>
    </source>
</evidence>
<dbReference type="GO" id="GO:0005634">
    <property type="term" value="C:nucleus"/>
    <property type="evidence" value="ECO:0007669"/>
    <property type="project" value="UniProtKB-SubCell"/>
</dbReference>
<keyword evidence="7" id="KW-0805">Transcription regulation</keyword>
<feature type="domain" description="C2H2-type" evidence="13">
    <location>
        <begin position="520"/>
        <end position="547"/>
    </location>
</feature>
<evidence type="ECO:0000256" key="8">
    <source>
        <dbReference type="ARBA" id="ARBA00023125"/>
    </source>
</evidence>
<name>A0A9N9XM73_PHYSR</name>
<evidence type="ECO:0000256" key="6">
    <source>
        <dbReference type="ARBA" id="ARBA00022833"/>
    </source>
</evidence>
<dbReference type="PROSITE" id="PS00028">
    <property type="entry name" value="ZINC_FINGER_C2H2_1"/>
    <property type="match status" value="12"/>
</dbReference>
<evidence type="ECO:0000313" key="16">
    <source>
        <dbReference type="Proteomes" id="UP001153712"/>
    </source>
</evidence>
<dbReference type="FunFam" id="3.30.160.60:FF:001506">
    <property type="entry name" value="Zinc finger protein"/>
    <property type="match status" value="1"/>
</dbReference>
<evidence type="ECO:0000259" key="13">
    <source>
        <dbReference type="PROSITE" id="PS50157"/>
    </source>
</evidence>
<gene>
    <name evidence="15" type="ORF">PHYEVI_LOCUS4400</name>
</gene>
<evidence type="ECO:0000256" key="4">
    <source>
        <dbReference type="ARBA" id="ARBA00022737"/>
    </source>
</evidence>
<feature type="domain" description="C2H2-type" evidence="13">
    <location>
        <begin position="270"/>
        <end position="297"/>
    </location>
</feature>
<dbReference type="AlphaFoldDB" id="A0A9N9XM73"/>
<evidence type="ECO:0000259" key="14">
    <source>
        <dbReference type="PROSITE" id="PS51915"/>
    </source>
</evidence>
<dbReference type="GO" id="GO:0000785">
    <property type="term" value="C:chromatin"/>
    <property type="evidence" value="ECO:0007669"/>
    <property type="project" value="UniProtKB-ARBA"/>
</dbReference>
<dbReference type="GO" id="GO:0000978">
    <property type="term" value="F:RNA polymerase II cis-regulatory region sequence-specific DNA binding"/>
    <property type="evidence" value="ECO:0007669"/>
    <property type="project" value="TreeGrafter"/>
</dbReference>
<accession>A0A9N9XM73</accession>
<proteinExistence type="inferred from homology"/>
<feature type="domain" description="C2H2-type" evidence="13">
    <location>
        <begin position="437"/>
        <end position="464"/>
    </location>
</feature>
<evidence type="ECO:0000256" key="5">
    <source>
        <dbReference type="ARBA" id="ARBA00022771"/>
    </source>
</evidence>
<feature type="binding site" evidence="12">
    <location>
        <position position="62"/>
    </location>
    <ligand>
        <name>Zn(2+)</name>
        <dbReference type="ChEBI" id="CHEBI:29105"/>
    </ligand>
</feature>
<evidence type="ECO:0000256" key="7">
    <source>
        <dbReference type="ARBA" id="ARBA00023015"/>
    </source>
</evidence>
<dbReference type="EMBL" id="OU900108">
    <property type="protein sequence ID" value="CAG9858007.1"/>
    <property type="molecule type" value="Genomic_DNA"/>
</dbReference>
<dbReference type="FunFam" id="3.30.160.60:FF:000100">
    <property type="entry name" value="Zinc finger 45-like"/>
    <property type="match status" value="1"/>
</dbReference>
<dbReference type="PANTHER" id="PTHR23235:SF142">
    <property type="entry name" value="ZINC FINGER PROTEIN 384"/>
    <property type="match status" value="1"/>
</dbReference>
<dbReference type="FunFam" id="3.30.160.60:FF:001290">
    <property type="entry name" value="Zinc finger 45-like"/>
    <property type="match status" value="1"/>
</dbReference>
<feature type="domain" description="C2H2-type" evidence="13">
    <location>
        <begin position="548"/>
        <end position="575"/>
    </location>
</feature>
<feature type="domain" description="C2H2-type" evidence="13">
    <location>
        <begin position="465"/>
        <end position="492"/>
    </location>
</feature>
<feature type="binding site" evidence="12">
    <location>
        <position position="16"/>
    </location>
    <ligand>
        <name>Zn(2+)</name>
        <dbReference type="ChEBI" id="CHEBI:29105"/>
    </ligand>
</feature>
<dbReference type="FunFam" id="3.30.160.60:FF:001450">
    <property type="entry name" value="zinc finger protein 774"/>
    <property type="match status" value="1"/>
</dbReference>
<dbReference type="FunFam" id="3.30.160.60:FF:000862">
    <property type="entry name" value="zinc finger protein 697"/>
    <property type="match status" value="1"/>
</dbReference>
<organism evidence="15 16">
    <name type="scientific">Phyllotreta striolata</name>
    <name type="common">Striped flea beetle</name>
    <name type="synonym">Crioceris striolata</name>
    <dbReference type="NCBI Taxonomy" id="444603"/>
    <lineage>
        <taxon>Eukaryota</taxon>
        <taxon>Metazoa</taxon>
        <taxon>Ecdysozoa</taxon>
        <taxon>Arthropoda</taxon>
        <taxon>Hexapoda</taxon>
        <taxon>Insecta</taxon>
        <taxon>Pterygota</taxon>
        <taxon>Neoptera</taxon>
        <taxon>Endopterygota</taxon>
        <taxon>Coleoptera</taxon>
        <taxon>Polyphaga</taxon>
        <taxon>Cucujiformia</taxon>
        <taxon>Chrysomeloidea</taxon>
        <taxon>Chrysomelidae</taxon>
        <taxon>Galerucinae</taxon>
        <taxon>Alticini</taxon>
        <taxon>Phyllotreta</taxon>
    </lineage>
</organism>
<dbReference type="FunFam" id="3.30.160.60:FF:001485">
    <property type="entry name" value="Krueppel-related zinc finger protein"/>
    <property type="match status" value="1"/>
</dbReference>
<dbReference type="InterPro" id="IPR036236">
    <property type="entry name" value="Znf_C2H2_sf"/>
</dbReference>
<dbReference type="PROSITE" id="PS50157">
    <property type="entry name" value="ZINC_FINGER_C2H2_2"/>
    <property type="match status" value="12"/>
</dbReference>
<dbReference type="GO" id="GO:0040029">
    <property type="term" value="P:epigenetic regulation of gene expression"/>
    <property type="evidence" value="ECO:0007669"/>
    <property type="project" value="UniProtKB-ARBA"/>
</dbReference>
<feature type="binding site" evidence="12">
    <location>
        <position position="59"/>
    </location>
    <ligand>
        <name>Zn(2+)</name>
        <dbReference type="ChEBI" id="CHEBI:29105"/>
    </ligand>
</feature>
<dbReference type="InterPro" id="IPR012934">
    <property type="entry name" value="Znf_AD"/>
</dbReference>
<feature type="domain" description="C2H2-type" evidence="13">
    <location>
        <begin position="492"/>
        <end position="519"/>
    </location>
</feature>
<sequence>MNNSVNINLTDCCRTCLRIDCSLTSTDIQDSDSITLLDKLLACVAEISWLKEGLPTLICALCIEHLRVAYDFRLTCIQSDETLNRYIRVQEESKQHPLCITTTKFEYTTSNSSGNTAQINILSEETAENTDEYLHLKHFLDNDEELAKQGETLEDDDDDKNCHSDDAQISFINESPHEVLTLQQEVPTLLQQDSQHVDQAQQVSTCDENETYELQANDEKSTEAKQYETTFMIQQAKYETVDYVTVPFKPVIKRTTGVQVRPDERPLKEFTCIECGKSYKKKSNLRIHIRTHTGEKPFECKYCEKRFYHSSHLREHIRRHTGEKPFQCAVCSKRFTIKGELTMHMKSHTGEKPYACNCCDRRCLTSADLKVHMRTHTGEKPYECTVCGKKFASTYILNSHTKTHTGERPYSCSVCHKTFTQSSHLNVHLRKHTGEKFTCKVCEAKFTHSSQLTVHMREHTGRQPYKCTVCDKVCNYASELQSHMMRHTGEKFSCSSCDKKFTSAAYLAEHTRTHTGENLSTCHLCKRQFTRSQYLEKHMRTHTGEKPFVCFVCGKKFTQSSSLKVHIRIHTGEKPYSCELCSKKFTTSSDLSVHNKKHKEYVDL</sequence>
<keyword evidence="5 11" id="KW-0863">Zinc-finger</keyword>
<dbReference type="OrthoDB" id="6077919at2759"/>
<feature type="domain" description="ZAD" evidence="14">
    <location>
        <begin position="11"/>
        <end position="86"/>
    </location>
</feature>
<dbReference type="Pfam" id="PF00096">
    <property type="entry name" value="zf-C2H2"/>
    <property type="match status" value="10"/>
</dbReference>
<comment type="similarity">
    <text evidence="2">Belongs to the krueppel C2H2-type zinc-finger protein family.</text>
</comment>
<dbReference type="InterPro" id="IPR013087">
    <property type="entry name" value="Znf_C2H2_type"/>
</dbReference>
<keyword evidence="16" id="KW-1185">Reference proteome</keyword>
<dbReference type="SUPFAM" id="SSF57667">
    <property type="entry name" value="beta-beta-alpha zinc fingers"/>
    <property type="match status" value="7"/>
</dbReference>
<evidence type="ECO:0000256" key="2">
    <source>
        <dbReference type="ARBA" id="ARBA00006991"/>
    </source>
</evidence>
<dbReference type="Pfam" id="PF07776">
    <property type="entry name" value="zf-AD"/>
    <property type="match status" value="1"/>
</dbReference>
<evidence type="ECO:0000256" key="12">
    <source>
        <dbReference type="PROSITE-ProRule" id="PRU01263"/>
    </source>
</evidence>
<dbReference type="Proteomes" id="UP001153712">
    <property type="component" value="Chromosome 15"/>
</dbReference>
<dbReference type="SMART" id="SM00868">
    <property type="entry name" value="zf-AD"/>
    <property type="match status" value="1"/>
</dbReference>
<dbReference type="FunFam" id="3.30.160.60:FF:001235">
    <property type="entry name" value="Si:ch211-119o8.6"/>
    <property type="match status" value="1"/>
</dbReference>
<comment type="subcellular location">
    <subcellularLocation>
        <location evidence="1">Nucleus</location>
    </subcellularLocation>
</comment>
<feature type="domain" description="C2H2-type" evidence="13">
    <location>
        <begin position="326"/>
        <end position="353"/>
    </location>
</feature>
<dbReference type="FunFam" id="3.30.160.60:FF:000446">
    <property type="entry name" value="Zinc finger protein"/>
    <property type="match status" value="2"/>
</dbReference>
<dbReference type="FunFam" id="3.30.160.60:FF:000690">
    <property type="entry name" value="Zinc finger protein 354C"/>
    <property type="match status" value="1"/>
</dbReference>
<keyword evidence="9" id="KW-0804">Transcription</keyword>
<evidence type="ECO:0000256" key="9">
    <source>
        <dbReference type="ARBA" id="ARBA00023163"/>
    </source>
</evidence>
<dbReference type="GO" id="GO:0008270">
    <property type="term" value="F:zinc ion binding"/>
    <property type="evidence" value="ECO:0007669"/>
    <property type="project" value="UniProtKB-UniRule"/>
</dbReference>
<dbReference type="Pfam" id="PF13912">
    <property type="entry name" value="zf-C2H2_6"/>
    <property type="match status" value="1"/>
</dbReference>
<feature type="domain" description="C2H2-type" evidence="13">
    <location>
        <begin position="410"/>
        <end position="437"/>
    </location>
</feature>
<keyword evidence="10" id="KW-0539">Nucleus</keyword>
<dbReference type="GO" id="GO:0003682">
    <property type="term" value="F:chromatin binding"/>
    <property type="evidence" value="ECO:0007669"/>
    <property type="project" value="UniProtKB-ARBA"/>
</dbReference>
<keyword evidence="4" id="KW-0677">Repeat</keyword>
<keyword evidence="8" id="KW-0238">DNA-binding</keyword>
<dbReference type="PROSITE" id="PS51915">
    <property type="entry name" value="ZAD"/>
    <property type="match status" value="1"/>
</dbReference>
<feature type="domain" description="C2H2-type" evidence="13">
    <location>
        <begin position="298"/>
        <end position="325"/>
    </location>
</feature>
<protein>
    <submittedName>
        <fullName evidence="15">Uncharacterized protein</fullName>
    </submittedName>
</protein>